<gene>
    <name evidence="1" type="ORF">ILYODFUR_021211</name>
</gene>
<evidence type="ECO:0000313" key="2">
    <source>
        <dbReference type="Proteomes" id="UP001482620"/>
    </source>
</evidence>
<keyword evidence="2" id="KW-1185">Reference proteome</keyword>
<organism evidence="1 2">
    <name type="scientific">Ilyodon furcidens</name>
    <name type="common">goldbreast splitfin</name>
    <dbReference type="NCBI Taxonomy" id="33524"/>
    <lineage>
        <taxon>Eukaryota</taxon>
        <taxon>Metazoa</taxon>
        <taxon>Chordata</taxon>
        <taxon>Craniata</taxon>
        <taxon>Vertebrata</taxon>
        <taxon>Euteleostomi</taxon>
        <taxon>Actinopterygii</taxon>
        <taxon>Neopterygii</taxon>
        <taxon>Teleostei</taxon>
        <taxon>Neoteleostei</taxon>
        <taxon>Acanthomorphata</taxon>
        <taxon>Ovalentaria</taxon>
        <taxon>Atherinomorphae</taxon>
        <taxon>Cyprinodontiformes</taxon>
        <taxon>Goodeidae</taxon>
        <taxon>Ilyodon</taxon>
    </lineage>
</organism>
<dbReference type="EMBL" id="JAHRIQ010106512">
    <property type="protein sequence ID" value="MEQ2256126.1"/>
    <property type="molecule type" value="Genomic_DNA"/>
</dbReference>
<proteinExistence type="predicted"/>
<evidence type="ECO:0000313" key="1">
    <source>
        <dbReference type="EMBL" id="MEQ2256126.1"/>
    </source>
</evidence>
<comment type="caution">
    <text evidence="1">The sequence shown here is derived from an EMBL/GenBank/DDBJ whole genome shotgun (WGS) entry which is preliminary data.</text>
</comment>
<protein>
    <submittedName>
        <fullName evidence="1">Uncharacterized protein</fullName>
    </submittedName>
</protein>
<accession>A0ABV0VFS6</accession>
<reference evidence="1 2" key="1">
    <citation type="submission" date="2021-06" db="EMBL/GenBank/DDBJ databases">
        <authorList>
            <person name="Palmer J.M."/>
        </authorList>
    </citation>
    <scope>NUCLEOTIDE SEQUENCE [LARGE SCALE GENOMIC DNA]</scope>
    <source>
        <strain evidence="2">if_2019</strain>
        <tissue evidence="1">Muscle</tissue>
    </source>
</reference>
<dbReference type="Proteomes" id="UP001482620">
    <property type="component" value="Unassembled WGS sequence"/>
</dbReference>
<sequence length="106" mass="11943">MSDCTSSASEILRVGSSWDQLRRRIGVRLWWQGGLSIRRQNGGGPSDQFLVLAHCKIQFGKYQGQSFRRPLENYLGYAVYLIREIGEAVEVYQNKTGHAPGGPEDQ</sequence>
<name>A0ABV0VFS6_9TELE</name>